<name>X7Z5C9_MYCXE</name>
<accession>X7Z5C9</accession>
<organism evidence="1">
    <name type="scientific">Mycobacterium xenopi 4042</name>
    <dbReference type="NCBI Taxonomy" id="1299334"/>
    <lineage>
        <taxon>Bacteria</taxon>
        <taxon>Bacillati</taxon>
        <taxon>Actinomycetota</taxon>
        <taxon>Actinomycetes</taxon>
        <taxon>Mycobacteriales</taxon>
        <taxon>Mycobacteriaceae</taxon>
        <taxon>Mycobacterium</taxon>
    </lineage>
</organism>
<reference evidence="1" key="1">
    <citation type="submission" date="2014-01" db="EMBL/GenBank/DDBJ databases">
        <authorList>
            <person name="Brown-Elliot B."/>
            <person name="Wallace R."/>
            <person name="Lenaerts A."/>
            <person name="Ordway D."/>
            <person name="DeGroote M.A."/>
            <person name="Parker T."/>
            <person name="Sizemore C."/>
            <person name="Tallon L.J."/>
            <person name="Sadzewicz L.K."/>
            <person name="Sengamalay N."/>
            <person name="Fraser C.M."/>
            <person name="Hine E."/>
            <person name="Shefchek K.A."/>
            <person name="Das S.P."/>
            <person name="Tettelin H."/>
        </authorList>
    </citation>
    <scope>NUCLEOTIDE SEQUENCE [LARGE SCALE GENOMIC DNA]</scope>
    <source>
        <strain evidence="1">4042</strain>
    </source>
</reference>
<dbReference type="PATRIC" id="fig|1299334.3.peg.8708"/>
<dbReference type="AlphaFoldDB" id="X7Z5C9"/>
<sequence length="75" mass="8099">MSAYAALRRKANTPFDGRSRDWPIITAVDEIGRRTADFILPTGGRSRATAPPRAPTITISALEIPVAVALTRHDA</sequence>
<protein>
    <submittedName>
        <fullName evidence="1">Uncharacterized protein</fullName>
    </submittedName>
</protein>
<comment type="caution">
    <text evidence="1">The sequence shown here is derived from an EMBL/GenBank/DDBJ whole genome shotgun (WGS) entry which is preliminary data.</text>
</comment>
<evidence type="ECO:0000313" key="1">
    <source>
        <dbReference type="EMBL" id="EUA13820.1"/>
    </source>
</evidence>
<gene>
    <name evidence="1" type="ORF">I553_6939</name>
</gene>
<dbReference type="EMBL" id="JAOB01000081">
    <property type="protein sequence ID" value="EUA13820.1"/>
    <property type="molecule type" value="Genomic_DNA"/>
</dbReference>
<proteinExistence type="predicted"/>